<keyword evidence="1" id="KW-0812">Transmembrane</keyword>
<proteinExistence type="predicted"/>
<sequence length="131" mass="14976">MDELNLTTPALLFSAISLIMLAYTNRFLSYAQLIRTLKEQYMKQHSEVTAAQIKNLRTRLYLTRSMQITGISSLFLCVITMFLIYIGMHLLSVYIFGTALLLLIISLGLSIWEIQISVKALDIHLKDMENS</sequence>
<feature type="transmembrane region" description="Helical" evidence="1">
    <location>
        <begin position="68"/>
        <end position="87"/>
    </location>
</feature>
<dbReference type="Proteomes" id="UP000823865">
    <property type="component" value="Unassembled WGS sequence"/>
</dbReference>
<keyword evidence="1" id="KW-0472">Membrane</keyword>
<protein>
    <submittedName>
        <fullName evidence="2">DUF2721 domain-containing protein</fullName>
    </submittedName>
</protein>
<evidence type="ECO:0000313" key="3">
    <source>
        <dbReference type="Proteomes" id="UP000823865"/>
    </source>
</evidence>
<accession>A0A9E2L5R9</accession>
<reference evidence="2" key="2">
    <citation type="submission" date="2021-04" db="EMBL/GenBank/DDBJ databases">
        <authorList>
            <person name="Gilroy R."/>
        </authorList>
    </citation>
    <scope>NUCLEOTIDE SEQUENCE</scope>
    <source>
        <strain evidence="2">G3-2149</strain>
    </source>
</reference>
<comment type="caution">
    <text evidence="2">The sequence shown here is derived from an EMBL/GenBank/DDBJ whole genome shotgun (WGS) entry which is preliminary data.</text>
</comment>
<dbReference type="Pfam" id="PF11026">
    <property type="entry name" value="DUF2721"/>
    <property type="match status" value="1"/>
</dbReference>
<dbReference type="EMBL" id="JAHLFU010000087">
    <property type="protein sequence ID" value="MBU3853104.1"/>
    <property type="molecule type" value="Genomic_DNA"/>
</dbReference>
<feature type="transmembrane region" description="Helical" evidence="1">
    <location>
        <begin position="6"/>
        <end position="28"/>
    </location>
</feature>
<feature type="transmembrane region" description="Helical" evidence="1">
    <location>
        <begin position="93"/>
        <end position="112"/>
    </location>
</feature>
<name>A0A9E2L5R9_9BACT</name>
<evidence type="ECO:0000313" key="2">
    <source>
        <dbReference type="EMBL" id="MBU3853104.1"/>
    </source>
</evidence>
<dbReference type="InterPro" id="IPR021279">
    <property type="entry name" value="DUF2721"/>
</dbReference>
<reference evidence="2" key="1">
    <citation type="journal article" date="2021" name="PeerJ">
        <title>Extensive microbial diversity within the chicken gut microbiome revealed by metagenomics and culture.</title>
        <authorList>
            <person name="Gilroy R."/>
            <person name="Ravi A."/>
            <person name="Getino M."/>
            <person name="Pursley I."/>
            <person name="Horton D.L."/>
            <person name="Alikhan N.F."/>
            <person name="Baker D."/>
            <person name="Gharbi K."/>
            <person name="Hall N."/>
            <person name="Watson M."/>
            <person name="Adriaenssens E.M."/>
            <person name="Foster-Nyarko E."/>
            <person name="Jarju S."/>
            <person name="Secka A."/>
            <person name="Antonio M."/>
            <person name="Oren A."/>
            <person name="Chaudhuri R.R."/>
            <person name="La Ragione R."/>
            <person name="Hildebrand F."/>
            <person name="Pallen M.J."/>
        </authorList>
    </citation>
    <scope>NUCLEOTIDE SEQUENCE</scope>
    <source>
        <strain evidence="2">G3-2149</strain>
    </source>
</reference>
<dbReference type="AlphaFoldDB" id="A0A9E2L5R9"/>
<organism evidence="2 3">
    <name type="scientific">Candidatus Paraprevotella stercoravium</name>
    <dbReference type="NCBI Taxonomy" id="2838725"/>
    <lineage>
        <taxon>Bacteria</taxon>
        <taxon>Pseudomonadati</taxon>
        <taxon>Bacteroidota</taxon>
        <taxon>Bacteroidia</taxon>
        <taxon>Bacteroidales</taxon>
        <taxon>Prevotellaceae</taxon>
        <taxon>Paraprevotella</taxon>
    </lineage>
</organism>
<evidence type="ECO:0000256" key="1">
    <source>
        <dbReference type="SAM" id="Phobius"/>
    </source>
</evidence>
<gene>
    <name evidence="2" type="ORF">H9789_04695</name>
</gene>
<keyword evidence="1" id="KW-1133">Transmembrane helix</keyword>